<dbReference type="Gene3D" id="3.40.50.720">
    <property type="entry name" value="NAD(P)-binding Rossmann-like Domain"/>
    <property type="match status" value="1"/>
</dbReference>
<protein>
    <submittedName>
        <fullName evidence="2">Uncharacterized protein</fullName>
    </submittedName>
</protein>
<organism evidence="2 3">
    <name type="scientific">Streptomyces hyderabadensis</name>
    <dbReference type="NCBI Taxonomy" id="598549"/>
    <lineage>
        <taxon>Bacteria</taxon>
        <taxon>Bacillati</taxon>
        <taxon>Actinomycetota</taxon>
        <taxon>Actinomycetes</taxon>
        <taxon>Kitasatosporales</taxon>
        <taxon>Streptomycetaceae</taxon>
        <taxon>Streptomyces</taxon>
    </lineage>
</organism>
<sequence>MATNADSTFLGAQATLSYLKRSRGSIVDIAAAKGLGDDRMFSAFNAAKGAVVNFMRGLPPLAPRRGAGRARWRPGVRVGRTMDPSRSRWRR</sequence>
<evidence type="ECO:0000313" key="3">
    <source>
        <dbReference type="Proteomes" id="UP001500610"/>
    </source>
</evidence>
<feature type="region of interest" description="Disordered" evidence="1">
    <location>
        <begin position="65"/>
        <end position="91"/>
    </location>
</feature>
<dbReference type="EMBL" id="BAABIV010000002">
    <property type="protein sequence ID" value="GAA4970921.1"/>
    <property type="molecule type" value="Genomic_DNA"/>
</dbReference>
<dbReference type="InterPro" id="IPR036291">
    <property type="entry name" value="NAD(P)-bd_dom_sf"/>
</dbReference>
<gene>
    <name evidence="2" type="ORF">GCM10023257_03640</name>
</gene>
<evidence type="ECO:0000256" key="1">
    <source>
        <dbReference type="SAM" id="MobiDB-lite"/>
    </source>
</evidence>
<keyword evidence="3" id="KW-1185">Reference proteome</keyword>
<comment type="caution">
    <text evidence="2">The sequence shown here is derived from an EMBL/GenBank/DDBJ whole genome shotgun (WGS) entry which is preliminary data.</text>
</comment>
<dbReference type="Proteomes" id="UP001500610">
    <property type="component" value="Unassembled WGS sequence"/>
</dbReference>
<dbReference type="SUPFAM" id="SSF51735">
    <property type="entry name" value="NAD(P)-binding Rossmann-fold domains"/>
    <property type="match status" value="1"/>
</dbReference>
<dbReference type="Pfam" id="PF00106">
    <property type="entry name" value="adh_short"/>
    <property type="match status" value="1"/>
</dbReference>
<name>A0ABP9HHP1_9ACTN</name>
<reference evidence="3" key="1">
    <citation type="journal article" date="2019" name="Int. J. Syst. Evol. Microbiol.">
        <title>The Global Catalogue of Microorganisms (GCM) 10K type strain sequencing project: providing services to taxonomists for standard genome sequencing and annotation.</title>
        <authorList>
            <consortium name="The Broad Institute Genomics Platform"/>
            <consortium name="The Broad Institute Genome Sequencing Center for Infectious Disease"/>
            <person name="Wu L."/>
            <person name="Ma J."/>
        </authorList>
    </citation>
    <scope>NUCLEOTIDE SEQUENCE [LARGE SCALE GENOMIC DNA]</scope>
    <source>
        <strain evidence="3">JCM 17657</strain>
    </source>
</reference>
<dbReference type="InterPro" id="IPR002347">
    <property type="entry name" value="SDR_fam"/>
</dbReference>
<proteinExistence type="predicted"/>
<evidence type="ECO:0000313" key="2">
    <source>
        <dbReference type="EMBL" id="GAA4970921.1"/>
    </source>
</evidence>
<accession>A0ABP9HHP1</accession>